<feature type="domain" description="Photolyase/cryptochrome alpha/beta" evidence="8">
    <location>
        <begin position="3"/>
        <end position="131"/>
    </location>
</feature>
<dbReference type="GO" id="GO:0003677">
    <property type="term" value="F:DNA binding"/>
    <property type="evidence" value="ECO:0007669"/>
    <property type="project" value="TreeGrafter"/>
</dbReference>
<dbReference type="PANTHER" id="PTHR11455">
    <property type="entry name" value="CRYPTOCHROME"/>
    <property type="match status" value="1"/>
</dbReference>
<dbReference type="SUPFAM" id="SSF52425">
    <property type="entry name" value="Cryptochrome/photolyase, N-terminal domain"/>
    <property type="match status" value="1"/>
</dbReference>
<evidence type="ECO:0000256" key="1">
    <source>
        <dbReference type="ARBA" id="ARBA00005862"/>
    </source>
</evidence>
<evidence type="ECO:0000256" key="6">
    <source>
        <dbReference type="PIRSR" id="PIRSR602081-1"/>
    </source>
</evidence>
<feature type="binding site" evidence="6">
    <location>
        <begin position="379"/>
        <end position="381"/>
    </location>
    <ligand>
        <name>FAD</name>
        <dbReference type="ChEBI" id="CHEBI:57692"/>
    </ligand>
</feature>
<keyword evidence="3 6" id="KW-0285">Flavoprotein</keyword>
<dbReference type="Proteomes" id="UP000312102">
    <property type="component" value="Chromosome"/>
</dbReference>
<dbReference type="AlphaFoldDB" id="A0AAE6FT00"/>
<organism evidence="9 10">
    <name type="scientific">Candidatus Methylopumilus rimovensis</name>
    <dbReference type="NCBI Taxonomy" id="2588535"/>
    <lineage>
        <taxon>Bacteria</taxon>
        <taxon>Pseudomonadati</taxon>
        <taxon>Pseudomonadota</taxon>
        <taxon>Betaproteobacteria</taxon>
        <taxon>Nitrosomonadales</taxon>
        <taxon>Methylophilaceae</taxon>
        <taxon>Candidatus Methylopumilus</taxon>
    </lineage>
</organism>
<keyword evidence="4 6" id="KW-0274">FAD</keyword>
<dbReference type="NCBIfam" id="TIGR02765">
    <property type="entry name" value="crypto_DASH"/>
    <property type="match status" value="1"/>
</dbReference>
<dbReference type="PROSITE" id="PS51645">
    <property type="entry name" value="PHR_CRY_ALPHA_BETA"/>
    <property type="match status" value="1"/>
</dbReference>
<comment type="cofactor">
    <cofactor evidence="7">
        <name>(6R)-5,10-methylene-5,6,7,8-tetrahydrofolate</name>
        <dbReference type="ChEBI" id="CHEBI:15636"/>
    </cofactor>
    <text evidence="7">Binds 1 5,10-methenyltetrahydrofolate (MTHF) per subunit.</text>
</comment>
<dbReference type="InterPro" id="IPR002081">
    <property type="entry name" value="Cryptochrome/DNA_photolyase_1"/>
</dbReference>
<evidence type="ECO:0000256" key="3">
    <source>
        <dbReference type="ARBA" id="ARBA00022630"/>
    </source>
</evidence>
<evidence type="ECO:0000256" key="2">
    <source>
        <dbReference type="ARBA" id="ARBA00017881"/>
    </source>
</evidence>
<dbReference type="Gene3D" id="1.10.579.10">
    <property type="entry name" value="DNA Cyclobutane Dipyrimidine Photolyase, subunit A, domain 3"/>
    <property type="match status" value="1"/>
</dbReference>
<protein>
    <recommendedName>
        <fullName evidence="2 7">Cryptochrome DASH</fullName>
    </recommendedName>
</protein>
<dbReference type="PANTHER" id="PTHR11455:SF22">
    <property type="entry name" value="CRYPTOCHROME DASH"/>
    <property type="match status" value="1"/>
</dbReference>
<dbReference type="RefSeq" id="WP_139883502.1">
    <property type="nucleotide sequence ID" value="NZ_CP040986.1"/>
</dbReference>
<dbReference type="InterPro" id="IPR005101">
    <property type="entry name" value="Cryptochr/Photolyase_FAD-bd"/>
</dbReference>
<feature type="binding site" evidence="6">
    <location>
        <begin position="282"/>
        <end position="289"/>
    </location>
    <ligand>
        <name>FAD</name>
        <dbReference type="ChEBI" id="CHEBI:57692"/>
    </ligand>
</feature>
<name>A0AAE6FT00_9PROT</name>
<dbReference type="SUPFAM" id="SSF48173">
    <property type="entry name" value="Cryptochrome/photolyase FAD-binding domain"/>
    <property type="match status" value="1"/>
</dbReference>
<sequence length="434" mass="50544">MPNITIYCFRNDLRLIDNPAFLKAASESDILLPLFCHPNNDLIYKSVKRVGIHRQTFLRQALNQLSASLKLMGSDLIEVQGNICDQIKKIADAIGATNIFFEKIIAPEELEQEALIRSLGIPVVTFWQSSMIDPSELPFEPQNMPDIFTEFRKQIELKNIEIKTLAQSPSKLPRLPNKKFESDININFTKEIKNQKSSFPYTENQFLGGEKTALAHLENYLLKKLPHSYKETRNKLSGIDFSTKFSPWLAIGCISAKYIAFKLKEFEDQFGANESSYWIWFELLWRDYFRFLHFKYGKSLYLKNGLNKNPTHINHNESKFEAWIHGRTGNQLIDAGMRELFLTGYLSNRMRQIVASYLIYDLECDWRKGAQWFESQLIDYDVYSNHGNWLYIAGNGTDPRGGRRFNTTKQNLEHDPTDIYKNYWKEQSINISPI</sequence>
<dbReference type="GO" id="GO:0071949">
    <property type="term" value="F:FAD binding"/>
    <property type="evidence" value="ECO:0007669"/>
    <property type="project" value="TreeGrafter"/>
</dbReference>
<dbReference type="GO" id="GO:0003913">
    <property type="term" value="F:DNA photolyase activity"/>
    <property type="evidence" value="ECO:0007669"/>
    <property type="project" value="InterPro"/>
</dbReference>
<evidence type="ECO:0000313" key="10">
    <source>
        <dbReference type="Proteomes" id="UP000312102"/>
    </source>
</evidence>
<evidence type="ECO:0000256" key="4">
    <source>
        <dbReference type="ARBA" id="ARBA00022827"/>
    </source>
</evidence>
<dbReference type="KEGG" id="mrk:FIT61_04375"/>
<evidence type="ECO:0000256" key="5">
    <source>
        <dbReference type="ARBA" id="ARBA00022991"/>
    </source>
</evidence>
<comment type="function">
    <text evidence="7">May have a photoreceptor function.</text>
</comment>
<dbReference type="EMBL" id="CP040986">
    <property type="protein sequence ID" value="QDD13677.1"/>
    <property type="molecule type" value="Genomic_DNA"/>
</dbReference>
<dbReference type="InterPro" id="IPR036155">
    <property type="entry name" value="Crypto/Photolyase_N_sf"/>
</dbReference>
<dbReference type="PRINTS" id="PR00147">
    <property type="entry name" value="DNAPHOTLYASE"/>
</dbReference>
<feature type="binding site" evidence="6">
    <location>
        <position position="229"/>
    </location>
    <ligand>
        <name>FAD</name>
        <dbReference type="ChEBI" id="CHEBI:57692"/>
    </ligand>
</feature>
<dbReference type="Pfam" id="PF03441">
    <property type="entry name" value="FAD_binding_7"/>
    <property type="match status" value="1"/>
</dbReference>
<dbReference type="GO" id="GO:0000719">
    <property type="term" value="P:photoreactive repair"/>
    <property type="evidence" value="ECO:0007669"/>
    <property type="project" value="TreeGrafter"/>
</dbReference>
<comment type="cofactor">
    <cofactor evidence="6 7">
        <name>FAD</name>
        <dbReference type="ChEBI" id="CHEBI:57692"/>
    </cofactor>
    <text evidence="6 7">Binds 1 FAD per subunit.</text>
</comment>
<keyword evidence="5 7" id="KW-0157">Chromophore</keyword>
<gene>
    <name evidence="9" type="ORF">FIT61_04375</name>
</gene>
<reference evidence="9 10" key="1">
    <citation type="journal article" date="2019" name="ISME J.">
        <title>Evolution in action: habitat transition from sediment to the pelagial leads to genome streamlining in Methylophilaceae.</title>
        <authorList>
            <person name="Salcher M."/>
            <person name="Schaefle D."/>
            <person name="Kaspar M."/>
            <person name="Neuenschwander S.M."/>
            <person name="Ghai R."/>
        </authorList>
    </citation>
    <scope>NUCLEOTIDE SEQUENCE [LARGE SCALE GENOMIC DNA]</scope>
    <source>
        <strain evidence="9 10">MMS-RI-1</strain>
    </source>
</reference>
<dbReference type="InterPro" id="IPR014133">
    <property type="entry name" value="Cry_DASH"/>
</dbReference>
<dbReference type="InterPro" id="IPR014729">
    <property type="entry name" value="Rossmann-like_a/b/a_fold"/>
</dbReference>
<dbReference type="Gene3D" id="3.40.50.620">
    <property type="entry name" value="HUPs"/>
    <property type="match status" value="1"/>
</dbReference>
<accession>A0AAE6FT00</accession>
<proteinExistence type="inferred from homology"/>
<keyword evidence="10" id="KW-1185">Reference proteome</keyword>
<dbReference type="InterPro" id="IPR036134">
    <property type="entry name" value="Crypto/Photolyase_FAD-like_sf"/>
</dbReference>
<comment type="similarity">
    <text evidence="1 7">Belongs to the DNA photolyase class-1 family.</text>
</comment>
<evidence type="ECO:0000256" key="7">
    <source>
        <dbReference type="RuleBase" id="RU367151"/>
    </source>
</evidence>
<dbReference type="InterPro" id="IPR006050">
    <property type="entry name" value="DNA_photolyase_N"/>
</dbReference>
<dbReference type="Pfam" id="PF00875">
    <property type="entry name" value="DNA_photolyase"/>
    <property type="match status" value="1"/>
</dbReference>
<dbReference type="Gene3D" id="1.25.40.80">
    <property type="match status" value="1"/>
</dbReference>
<feature type="binding site" evidence="6">
    <location>
        <begin position="242"/>
        <end position="246"/>
    </location>
    <ligand>
        <name>FAD</name>
        <dbReference type="ChEBI" id="CHEBI:57692"/>
    </ligand>
</feature>
<evidence type="ECO:0000259" key="8">
    <source>
        <dbReference type="PROSITE" id="PS51645"/>
    </source>
</evidence>
<evidence type="ECO:0000313" key="9">
    <source>
        <dbReference type="EMBL" id="QDD13677.1"/>
    </source>
</evidence>